<evidence type="ECO:0000259" key="1">
    <source>
        <dbReference type="Pfam" id="PF07110"/>
    </source>
</evidence>
<keyword evidence="3" id="KW-1185">Reference proteome</keyword>
<proteinExistence type="predicted"/>
<gene>
    <name evidence="2" type="ORF">SAMN05660199_01083</name>
</gene>
<name>A0A1H0FZ84_9ACTN</name>
<evidence type="ECO:0000313" key="2">
    <source>
        <dbReference type="EMBL" id="SDN99930.1"/>
    </source>
</evidence>
<protein>
    <recommendedName>
        <fullName evidence="1">EthD domain-containing protein</fullName>
    </recommendedName>
</protein>
<dbReference type="AlphaFoldDB" id="A0A1H0FZ84"/>
<dbReference type="NCBIfam" id="TIGR02118">
    <property type="entry name" value="EthD family reductase"/>
    <property type="match status" value="1"/>
</dbReference>
<reference evidence="3" key="1">
    <citation type="submission" date="2016-10" db="EMBL/GenBank/DDBJ databases">
        <authorList>
            <person name="Varghese N."/>
            <person name="Submissions S."/>
        </authorList>
    </citation>
    <scope>NUCLEOTIDE SEQUENCE [LARGE SCALE GENOMIC DNA]</scope>
    <source>
        <strain evidence="3">DSM 45843</strain>
    </source>
</reference>
<dbReference type="OrthoDB" id="5294870at2"/>
<dbReference type="EMBL" id="FNIR01000003">
    <property type="protein sequence ID" value="SDN99930.1"/>
    <property type="molecule type" value="Genomic_DNA"/>
</dbReference>
<dbReference type="Gene3D" id="3.30.70.100">
    <property type="match status" value="1"/>
</dbReference>
<organism evidence="2 3">
    <name type="scientific">Klenkia soli</name>
    <dbReference type="NCBI Taxonomy" id="1052260"/>
    <lineage>
        <taxon>Bacteria</taxon>
        <taxon>Bacillati</taxon>
        <taxon>Actinomycetota</taxon>
        <taxon>Actinomycetes</taxon>
        <taxon>Geodermatophilales</taxon>
        <taxon>Geodermatophilaceae</taxon>
        <taxon>Klenkia</taxon>
    </lineage>
</organism>
<dbReference type="Proteomes" id="UP000199088">
    <property type="component" value="Unassembled WGS sequence"/>
</dbReference>
<dbReference type="GO" id="GO:0016491">
    <property type="term" value="F:oxidoreductase activity"/>
    <property type="evidence" value="ECO:0007669"/>
    <property type="project" value="InterPro"/>
</dbReference>
<dbReference type="SUPFAM" id="SSF54909">
    <property type="entry name" value="Dimeric alpha+beta barrel"/>
    <property type="match status" value="1"/>
</dbReference>
<evidence type="ECO:0000313" key="3">
    <source>
        <dbReference type="Proteomes" id="UP000199088"/>
    </source>
</evidence>
<dbReference type="InterPro" id="IPR011008">
    <property type="entry name" value="Dimeric_a/b-barrel"/>
</dbReference>
<dbReference type="Pfam" id="PF07110">
    <property type="entry name" value="EthD"/>
    <property type="match status" value="1"/>
</dbReference>
<accession>A0A1H0FZ84</accession>
<feature type="domain" description="EthD" evidence="1">
    <location>
        <begin position="11"/>
        <end position="89"/>
    </location>
</feature>
<dbReference type="RefSeq" id="WP_091241089.1">
    <property type="nucleotide sequence ID" value="NZ_FNIR01000003.1"/>
</dbReference>
<dbReference type="PANTHER" id="PTHR40260:SF2">
    <property type="entry name" value="BLR8190 PROTEIN"/>
    <property type="match status" value="1"/>
</dbReference>
<dbReference type="PANTHER" id="PTHR40260">
    <property type="entry name" value="BLR8190 PROTEIN"/>
    <property type="match status" value="1"/>
</dbReference>
<dbReference type="STRING" id="1052260.SAMN05660199_01083"/>
<sequence>MHILTVAYGHPADPAAFDEHYRSTHLPLAEKLPGVRGLRALHTASLGEDPAPYHLVVELTFDSLDQLRTGLGSPQGQAAAADLANFADGGATLFVQHD</sequence>
<dbReference type="InterPro" id="IPR009799">
    <property type="entry name" value="EthD_dom"/>
</dbReference>